<evidence type="ECO:0000313" key="2">
    <source>
        <dbReference type="Proteomes" id="UP000032866"/>
    </source>
</evidence>
<dbReference type="EMBL" id="CP003775">
    <property type="protein sequence ID" value="AFQ49881.1"/>
    <property type="molecule type" value="Genomic_DNA"/>
</dbReference>
<dbReference type="Pfam" id="PF11162">
    <property type="entry name" value="DUF2946"/>
    <property type="match status" value="1"/>
</dbReference>
<protein>
    <recommendedName>
        <fullName evidence="3">DUF2946 domain-containing protein</fullName>
    </recommendedName>
</protein>
<dbReference type="Proteomes" id="UP000032866">
    <property type="component" value="Chromosome 2"/>
</dbReference>
<proteinExistence type="predicted"/>
<dbReference type="InterPro" id="IPR021333">
    <property type="entry name" value="DUF2946"/>
</dbReference>
<dbReference type="RefSeq" id="WP_014898657.1">
    <property type="nucleotide sequence ID" value="NC_018514.1"/>
</dbReference>
<evidence type="ECO:0000313" key="1">
    <source>
        <dbReference type="EMBL" id="AFQ49881.1"/>
    </source>
</evidence>
<organism evidence="1 2">
    <name type="scientific">Burkholderia cepacia GG4</name>
    <dbReference type="NCBI Taxonomy" id="1009846"/>
    <lineage>
        <taxon>Bacteria</taxon>
        <taxon>Pseudomonadati</taxon>
        <taxon>Pseudomonadota</taxon>
        <taxon>Betaproteobacteria</taxon>
        <taxon>Burkholderiales</taxon>
        <taxon>Burkholderiaceae</taxon>
        <taxon>Burkholderia</taxon>
        <taxon>Burkholderia cepacia complex</taxon>
    </lineage>
</organism>
<dbReference type="AlphaFoldDB" id="A0A9W3PAU5"/>
<evidence type="ECO:0008006" key="3">
    <source>
        <dbReference type="Google" id="ProtNLM"/>
    </source>
</evidence>
<accession>A0A9W3PAU5</accession>
<gene>
    <name evidence="1" type="ORF">GEM_3490</name>
</gene>
<name>A0A9W3PAU5_BURCE</name>
<reference evidence="1 2" key="1">
    <citation type="journal article" date="2012" name="J. Bacteriol.">
        <title>Complete Genome Sequence of Burkholderia sp. Strain GG4, a Betaproteobacterium That Reduces 3-Oxo-N-Acylhomoserine Lactones and Produces Different N-Acylhomoserine Lactones.</title>
        <authorList>
            <person name="Hong K.W."/>
            <person name="Koh C.L."/>
            <person name="Sam C.K."/>
            <person name="Yin W.F."/>
            <person name="Chan K.G."/>
        </authorList>
    </citation>
    <scope>NUCLEOTIDE SEQUENCE [LARGE SCALE GENOMIC DNA]</scope>
    <source>
        <strain evidence="1 2">GG4</strain>
    </source>
</reference>
<dbReference type="KEGG" id="bct:GEM_3490"/>
<sequence length="133" mass="13874">MCDPANVMSALFRRKIGSILGLLAILMATLAPTVSQSLSSEHEFDVVSGAFCTTQNDSDMAGPDHASLPGKAGHWQACAYCGLLADLPVLLSGTSGFVPTDWATHPAPAPLLQTPHSVFKFTAAQPRAPPLSS</sequence>